<dbReference type="PANTHER" id="PTHR43774">
    <property type="entry name" value="PEPTIDE METHIONINE SULFOXIDE REDUCTASE"/>
    <property type="match status" value="1"/>
</dbReference>
<dbReference type="GO" id="GO:0008113">
    <property type="term" value="F:peptide-methionine (S)-S-oxide reductase activity"/>
    <property type="evidence" value="ECO:0007669"/>
    <property type="project" value="UniProtKB-UniRule"/>
</dbReference>
<dbReference type="EC" id="1.8.4.11" evidence="4"/>
<sequence>MEQDGHSRHGCFSSPYTQVVNLRILVLAATIAWGTVGTRGDAATVAQPARTGAPADTATFAGGCFWCMEAAFEALPGVFSVTSGFSGGPEKNPTYNQVSAGLTGHRESIQVLYDPKKITYAKLLDVYWHNIDPTQDDGQFCDRGKQYRSAIFFRGATQRRSAEASKRAIESGKRLKGPIVTPILPFTAFWPAEEYHQDYYKKNPEHYHAYRTGCGRDRRLLEVWGAEAPVHL</sequence>
<evidence type="ECO:0000256" key="2">
    <source>
        <dbReference type="ARBA" id="ARBA00047806"/>
    </source>
</evidence>
<evidence type="ECO:0000256" key="3">
    <source>
        <dbReference type="ARBA" id="ARBA00048782"/>
    </source>
</evidence>
<dbReference type="HAMAP" id="MF_01401">
    <property type="entry name" value="MsrA"/>
    <property type="match status" value="1"/>
</dbReference>
<comment type="caution">
    <text evidence="6">The sequence shown here is derived from an EMBL/GenBank/DDBJ whole genome shotgun (WGS) entry which is preliminary data.</text>
</comment>
<dbReference type="SUPFAM" id="SSF55068">
    <property type="entry name" value="Peptide methionine sulfoxide reductase"/>
    <property type="match status" value="1"/>
</dbReference>
<protein>
    <recommendedName>
        <fullName evidence="4">Peptide methionine sulfoxide reductase MsrA</fullName>
        <shortName evidence="4">Protein-methionine-S-oxide reductase</shortName>
        <ecNumber evidence="4">1.8.4.11</ecNumber>
    </recommendedName>
    <alternativeName>
        <fullName evidence="4">Peptide-methionine (S)-S-oxide reductase</fullName>
        <shortName evidence="4">Peptide Met(O) reductase</shortName>
    </alternativeName>
</protein>
<gene>
    <name evidence="4 6" type="primary">msrA</name>
    <name evidence="6" type="ORF">E6K79_02615</name>
</gene>
<organism evidence="6 7">
    <name type="scientific">Eiseniibacteriota bacterium</name>
    <dbReference type="NCBI Taxonomy" id="2212470"/>
    <lineage>
        <taxon>Bacteria</taxon>
        <taxon>Candidatus Eiseniibacteriota</taxon>
    </lineage>
</organism>
<dbReference type="Pfam" id="PF01625">
    <property type="entry name" value="PMSR"/>
    <property type="match status" value="1"/>
</dbReference>
<comment type="catalytic activity">
    <reaction evidence="2 4">
        <text>L-methionyl-[protein] + [thioredoxin]-disulfide + H2O = L-methionyl-(S)-S-oxide-[protein] + [thioredoxin]-dithiol</text>
        <dbReference type="Rhea" id="RHEA:14217"/>
        <dbReference type="Rhea" id="RHEA-COMP:10698"/>
        <dbReference type="Rhea" id="RHEA-COMP:10700"/>
        <dbReference type="Rhea" id="RHEA-COMP:12313"/>
        <dbReference type="Rhea" id="RHEA-COMP:12315"/>
        <dbReference type="ChEBI" id="CHEBI:15377"/>
        <dbReference type="ChEBI" id="CHEBI:16044"/>
        <dbReference type="ChEBI" id="CHEBI:29950"/>
        <dbReference type="ChEBI" id="CHEBI:44120"/>
        <dbReference type="ChEBI" id="CHEBI:50058"/>
        <dbReference type="EC" id="1.8.4.11"/>
    </reaction>
</comment>
<dbReference type="GO" id="GO:0033744">
    <property type="term" value="F:L-methionine:thioredoxin-disulfide S-oxidoreductase activity"/>
    <property type="evidence" value="ECO:0007669"/>
    <property type="project" value="RHEA"/>
</dbReference>
<proteinExistence type="inferred from homology"/>
<dbReference type="Gene3D" id="3.30.1060.10">
    <property type="entry name" value="Peptide methionine sulphoxide reductase MsrA"/>
    <property type="match status" value="1"/>
</dbReference>
<dbReference type="InterPro" id="IPR002569">
    <property type="entry name" value="Met_Sox_Rdtase_MsrA_dom"/>
</dbReference>
<accession>A0A538TRL8</accession>
<reference evidence="6 7" key="1">
    <citation type="journal article" date="2019" name="Nat. Microbiol.">
        <title>Mediterranean grassland soil C-N compound turnover is dependent on rainfall and depth, and is mediated by genomically divergent microorganisms.</title>
        <authorList>
            <person name="Diamond S."/>
            <person name="Andeer P.F."/>
            <person name="Li Z."/>
            <person name="Crits-Christoph A."/>
            <person name="Burstein D."/>
            <person name="Anantharaman K."/>
            <person name="Lane K.R."/>
            <person name="Thomas B.C."/>
            <person name="Pan C."/>
            <person name="Northen T.R."/>
            <person name="Banfield J.F."/>
        </authorList>
    </citation>
    <scope>NUCLEOTIDE SEQUENCE [LARGE SCALE GENOMIC DNA]</scope>
    <source>
        <strain evidence="6">WS_9</strain>
    </source>
</reference>
<dbReference type="PANTHER" id="PTHR43774:SF1">
    <property type="entry name" value="PEPTIDE METHIONINE SULFOXIDE REDUCTASE MSRA 2"/>
    <property type="match status" value="1"/>
</dbReference>
<comment type="similarity">
    <text evidence="4">Belongs to the MsrA Met sulfoxide reductase family.</text>
</comment>
<comment type="function">
    <text evidence="4">Has an important function as a repair enzyme for proteins that have been inactivated by oxidation. Catalyzes the reversible oxidation-reduction of methionine sulfoxide in proteins to methionine.</text>
</comment>
<dbReference type="InterPro" id="IPR036509">
    <property type="entry name" value="Met_Sox_Rdtase_MsrA_sf"/>
</dbReference>
<keyword evidence="1 4" id="KW-0560">Oxidoreductase</keyword>
<dbReference type="Proteomes" id="UP000317691">
    <property type="component" value="Unassembled WGS sequence"/>
</dbReference>
<feature type="active site" evidence="4">
    <location>
        <position position="64"/>
    </location>
</feature>
<evidence type="ECO:0000256" key="4">
    <source>
        <dbReference type="HAMAP-Rule" id="MF_01401"/>
    </source>
</evidence>
<dbReference type="AlphaFoldDB" id="A0A538TRL8"/>
<comment type="catalytic activity">
    <reaction evidence="3 4">
        <text>[thioredoxin]-disulfide + L-methionine + H2O = L-methionine (S)-S-oxide + [thioredoxin]-dithiol</text>
        <dbReference type="Rhea" id="RHEA:19993"/>
        <dbReference type="Rhea" id="RHEA-COMP:10698"/>
        <dbReference type="Rhea" id="RHEA-COMP:10700"/>
        <dbReference type="ChEBI" id="CHEBI:15377"/>
        <dbReference type="ChEBI" id="CHEBI:29950"/>
        <dbReference type="ChEBI" id="CHEBI:50058"/>
        <dbReference type="ChEBI" id="CHEBI:57844"/>
        <dbReference type="ChEBI" id="CHEBI:58772"/>
        <dbReference type="EC" id="1.8.4.11"/>
    </reaction>
</comment>
<evidence type="ECO:0000259" key="5">
    <source>
        <dbReference type="Pfam" id="PF01625"/>
    </source>
</evidence>
<evidence type="ECO:0000256" key="1">
    <source>
        <dbReference type="ARBA" id="ARBA00023002"/>
    </source>
</evidence>
<dbReference type="NCBIfam" id="TIGR00401">
    <property type="entry name" value="msrA"/>
    <property type="match status" value="1"/>
</dbReference>
<dbReference type="EMBL" id="VBOZ01000009">
    <property type="protein sequence ID" value="TMQ66264.1"/>
    <property type="molecule type" value="Genomic_DNA"/>
</dbReference>
<feature type="domain" description="Peptide methionine sulphoxide reductase MsrA" evidence="5">
    <location>
        <begin position="57"/>
        <end position="208"/>
    </location>
</feature>
<evidence type="ECO:0000313" key="6">
    <source>
        <dbReference type="EMBL" id="TMQ66264.1"/>
    </source>
</evidence>
<name>A0A538TRL8_UNCEI</name>
<evidence type="ECO:0000313" key="7">
    <source>
        <dbReference type="Proteomes" id="UP000317691"/>
    </source>
</evidence>